<dbReference type="GO" id="GO:0043565">
    <property type="term" value="F:sequence-specific DNA binding"/>
    <property type="evidence" value="ECO:0007669"/>
    <property type="project" value="InterPro"/>
</dbReference>
<dbReference type="Proteomes" id="UP001141259">
    <property type="component" value="Unassembled WGS sequence"/>
</dbReference>
<dbReference type="PROSITE" id="PS01124">
    <property type="entry name" value="HTH_ARAC_FAMILY_2"/>
    <property type="match status" value="1"/>
</dbReference>
<keyword evidence="2" id="KW-0238">DNA-binding</keyword>
<name>A0A9X2VMX5_9PSEU</name>
<proteinExistence type="predicted"/>
<evidence type="ECO:0000313" key="6">
    <source>
        <dbReference type="Proteomes" id="UP001141259"/>
    </source>
</evidence>
<dbReference type="RefSeq" id="WP_259624880.1">
    <property type="nucleotide sequence ID" value="NZ_JANYMP010000010.1"/>
</dbReference>
<dbReference type="InterPro" id="IPR018060">
    <property type="entry name" value="HTH_AraC"/>
</dbReference>
<dbReference type="GO" id="GO:0003700">
    <property type="term" value="F:DNA-binding transcription factor activity"/>
    <property type="evidence" value="ECO:0007669"/>
    <property type="project" value="InterPro"/>
</dbReference>
<dbReference type="PANTHER" id="PTHR46796">
    <property type="entry name" value="HTH-TYPE TRANSCRIPTIONAL ACTIVATOR RHAS-RELATED"/>
    <property type="match status" value="1"/>
</dbReference>
<keyword evidence="6" id="KW-1185">Reference proteome</keyword>
<dbReference type="InterPro" id="IPR009057">
    <property type="entry name" value="Homeodomain-like_sf"/>
</dbReference>
<evidence type="ECO:0000259" key="4">
    <source>
        <dbReference type="PROSITE" id="PS01124"/>
    </source>
</evidence>
<dbReference type="InterPro" id="IPR050204">
    <property type="entry name" value="AraC_XylS_family_regulators"/>
</dbReference>
<protein>
    <submittedName>
        <fullName evidence="5">AraC family transcriptional regulator</fullName>
    </submittedName>
</protein>
<dbReference type="SMART" id="SM00342">
    <property type="entry name" value="HTH_ARAC"/>
    <property type="match status" value="1"/>
</dbReference>
<dbReference type="EMBL" id="JANYMP010000010">
    <property type="protein sequence ID" value="MCS7479374.1"/>
    <property type="molecule type" value="Genomic_DNA"/>
</dbReference>
<evidence type="ECO:0000256" key="1">
    <source>
        <dbReference type="ARBA" id="ARBA00023015"/>
    </source>
</evidence>
<sequence length="292" mass="32097">MMVKNRHATPQEIAFTAPPGTPSGVEVLSLADLRSRVPLDALTVPLRPTFHHLLTLTRGSLRHTVDFTEHTLRPGSWAWTRPGQVQQWSDPGRVDGTLVLFEQDFLDPATATAARLDDPHAPVLHTPEGEDHDALRAAVDHLGREFHAFGRLPLAVHTLALRHLLSVLVLHLTHLGAPTGRPAPPPGEAFLRFRDAVEEGFGRTRRVEDYARRLGYSPRTLSRAAEAAAGVGAKEFIDRRVVLEAKRLLAHGDEPAARVASRLGFSSATNFSKYFLQRTGLSPVAFRTTTRG</sequence>
<dbReference type="InterPro" id="IPR011051">
    <property type="entry name" value="RmlC_Cupin_sf"/>
</dbReference>
<accession>A0A9X2VMX5</accession>
<feature type="domain" description="HTH araC/xylS-type" evidence="4">
    <location>
        <begin position="191"/>
        <end position="289"/>
    </location>
</feature>
<dbReference type="Gene3D" id="1.10.10.60">
    <property type="entry name" value="Homeodomain-like"/>
    <property type="match status" value="1"/>
</dbReference>
<dbReference type="SUPFAM" id="SSF51182">
    <property type="entry name" value="RmlC-like cupins"/>
    <property type="match status" value="1"/>
</dbReference>
<evidence type="ECO:0000256" key="3">
    <source>
        <dbReference type="ARBA" id="ARBA00023163"/>
    </source>
</evidence>
<organism evidence="5 6">
    <name type="scientific">Umezawaea endophytica</name>
    <dbReference type="NCBI Taxonomy" id="1654476"/>
    <lineage>
        <taxon>Bacteria</taxon>
        <taxon>Bacillati</taxon>
        <taxon>Actinomycetota</taxon>
        <taxon>Actinomycetes</taxon>
        <taxon>Pseudonocardiales</taxon>
        <taxon>Pseudonocardiaceae</taxon>
        <taxon>Umezawaea</taxon>
    </lineage>
</organism>
<dbReference type="PANTHER" id="PTHR46796:SF6">
    <property type="entry name" value="ARAC SUBFAMILY"/>
    <property type="match status" value="1"/>
</dbReference>
<keyword evidence="1" id="KW-0805">Transcription regulation</keyword>
<reference evidence="5" key="1">
    <citation type="submission" date="2022-08" db="EMBL/GenBank/DDBJ databases">
        <authorList>
            <person name="Tistechok S."/>
            <person name="Samborskyy M."/>
            <person name="Roman I."/>
        </authorList>
    </citation>
    <scope>NUCLEOTIDE SEQUENCE</scope>
    <source>
        <strain evidence="5">DSM 103496</strain>
    </source>
</reference>
<comment type="caution">
    <text evidence="5">The sequence shown here is derived from an EMBL/GenBank/DDBJ whole genome shotgun (WGS) entry which is preliminary data.</text>
</comment>
<dbReference type="SUPFAM" id="SSF46689">
    <property type="entry name" value="Homeodomain-like"/>
    <property type="match status" value="1"/>
</dbReference>
<dbReference type="Pfam" id="PF12833">
    <property type="entry name" value="HTH_18"/>
    <property type="match status" value="1"/>
</dbReference>
<evidence type="ECO:0000256" key="2">
    <source>
        <dbReference type="ARBA" id="ARBA00023125"/>
    </source>
</evidence>
<gene>
    <name evidence="5" type="ORF">NZH93_21125</name>
</gene>
<evidence type="ECO:0000313" key="5">
    <source>
        <dbReference type="EMBL" id="MCS7479374.1"/>
    </source>
</evidence>
<dbReference type="AlphaFoldDB" id="A0A9X2VMX5"/>
<keyword evidence="3" id="KW-0804">Transcription</keyword>